<evidence type="ECO:0000313" key="2">
    <source>
        <dbReference type="Proteomes" id="UP000289784"/>
    </source>
</evidence>
<name>A0A4Q1JXS0_9GAMM</name>
<dbReference type="RefSeq" id="WP_129470249.1">
    <property type="nucleotide sequence ID" value="NZ_SAWZ01000002.1"/>
</dbReference>
<protein>
    <submittedName>
        <fullName evidence="1">Uncharacterized protein</fullName>
    </submittedName>
</protein>
<gene>
    <name evidence="1" type="ORF">EPA99_05865</name>
</gene>
<reference evidence="1 2" key="1">
    <citation type="submission" date="2019-01" db="EMBL/GenBank/DDBJ databases">
        <title>Pseudoxanthomonas composti sp. nov., isolated from compost.</title>
        <authorList>
            <person name="Yang G."/>
        </authorList>
    </citation>
    <scope>NUCLEOTIDE SEQUENCE [LARGE SCALE GENOMIC DNA]</scope>
    <source>
        <strain evidence="1 2">GSS15</strain>
    </source>
</reference>
<comment type="caution">
    <text evidence="1">The sequence shown here is derived from an EMBL/GenBank/DDBJ whole genome shotgun (WGS) entry which is preliminary data.</text>
</comment>
<accession>A0A4Q1JXS0</accession>
<sequence>MTRTPKSLFAQHEAAFTSWVRRHGRSPDEAVAMFIERSPYMKEVLAHLPTEESDRILEATREHLHRISGEQTFRAQFPNIHYCRNRQGRELRYTITLTLGENEASWIGRVWADDEYLGEVTGSGSGPKANYLNLARMHIESQIDCEGAIVRRPLPDYW</sequence>
<dbReference type="AlphaFoldDB" id="A0A4Q1JXS0"/>
<dbReference type="OrthoDB" id="5985732at2"/>
<keyword evidence="2" id="KW-1185">Reference proteome</keyword>
<organism evidence="1 2">
    <name type="scientific">Pseudoxanthomonas composti</name>
    <dbReference type="NCBI Taxonomy" id="2137479"/>
    <lineage>
        <taxon>Bacteria</taxon>
        <taxon>Pseudomonadati</taxon>
        <taxon>Pseudomonadota</taxon>
        <taxon>Gammaproteobacteria</taxon>
        <taxon>Lysobacterales</taxon>
        <taxon>Lysobacteraceae</taxon>
        <taxon>Pseudoxanthomonas</taxon>
    </lineage>
</organism>
<proteinExistence type="predicted"/>
<dbReference type="Proteomes" id="UP000289784">
    <property type="component" value="Unassembled WGS sequence"/>
</dbReference>
<evidence type="ECO:0000313" key="1">
    <source>
        <dbReference type="EMBL" id="RXR07435.1"/>
    </source>
</evidence>
<dbReference type="EMBL" id="SAWZ01000002">
    <property type="protein sequence ID" value="RXR07435.1"/>
    <property type="molecule type" value="Genomic_DNA"/>
</dbReference>